<evidence type="ECO:0000256" key="4">
    <source>
        <dbReference type="ARBA" id="ARBA00022691"/>
    </source>
</evidence>
<dbReference type="GO" id="GO:0061542">
    <property type="term" value="F:3-demethylubiquinol 3-O-methyltransferase activity"/>
    <property type="evidence" value="ECO:0007669"/>
    <property type="project" value="UniProtKB-UniRule"/>
</dbReference>
<evidence type="ECO:0000313" key="7">
    <source>
        <dbReference type="Proteomes" id="UP000515955"/>
    </source>
</evidence>
<comment type="catalytic activity">
    <reaction evidence="5">
        <text>a 3-demethylubiquinol + S-adenosyl-L-methionine = a ubiquinol + S-adenosyl-L-homocysteine + H(+)</text>
        <dbReference type="Rhea" id="RHEA:44380"/>
        <dbReference type="Rhea" id="RHEA-COMP:9566"/>
        <dbReference type="Rhea" id="RHEA-COMP:10914"/>
        <dbReference type="ChEBI" id="CHEBI:15378"/>
        <dbReference type="ChEBI" id="CHEBI:17976"/>
        <dbReference type="ChEBI" id="CHEBI:57856"/>
        <dbReference type="ChEBI" id="CHEBI:59789"/>
        <dbReference type="ChEBI" id="CHEBI:84422"/>
        <dbReference type="EC" id="2.1.1.64"/>
    </reaction>
</comment>
<dbReference type="Pfam" id="PF13489">
    <property type="entry name" value="Methyltransf_23"/>
    <property type="match status" value="1"/>
</dbReference>
<feature type="binding site" evidence="5">
    <location>
        <position position="38"/>
    </location>
    <ligand>
        <name>S-adenosyl-L-methionine</name>
        <dbReference type="ChEBI" id="CHEBI:59789"/>
    </ligand>
</feature>
<dbReference type="EMBL" id="CP060717">
    <property type="protein sequence ID" value="QNN64540.1"/>
    <property type="molecule type" value="Genomic_DNA"/>
</dbReference>
<name>A0A7G9S9L5_9SPHN</name>
<dbReference type="RefSeq" id="WP_187541539.1">
    <property type="nucleotide sequence ID" value="NZ_CP060717.1"/>
</dbReference>
<evidence type="ECO:0000256" key="2">
    <source>
        <dbReference type="ARBA" id="ARBA00022679"/>
    </source>
</evidence>
<dbReference type="GO" id="GO:0010420">
    <property type="term" value="F:polyprenyldihydroxybenzoate methyltransferase activity"/>
    <property type="evidence" value="ECO:0007669"/>
    <property type="project" value="InterPro"/>
</dbReference>
<keyword evidence="2 5" id="KW-0808">Transferase</keyword>
<sequence length="260" mass="27937">MAKTSIVASEAAHFGAMAGDWWDPNGASAMLHKLNPVRLCYIRDQVDQLWGLDEHSLRPLAGKTALDVGCGAGLLAEPLARLGARVTAIDAAPELIEAAKAHAFGGHLDIDYRSIGVEDLDGQFDLVTALEVIEHVVDPQAFVEALVARLAPGGLLLLSTPNRTGWSKLLTITLAEGLGRIPRGTHDYGKFIDPDQMRGLLAKAGMEVIDVEGIAFSPTRGLHLSEDTRLNYLVSCRRAPPDTSCLSRGSKRLNGLRQFA</sequence>
<dbReference type="Proteomes" id="UP000515955">
    <property type="component" value="Chromosome"/>
</dbReference>
<feature type="binding site" evidence="5">
    <location>
        <position position="130"/>
    </location>
    <ligand>
        <name>S-adenosyl-L-methionine</name>
        <dbReference type="ChEBI" id="CHEBI:59789"/>
    </ligand>
</feature>
<keyword evidence="1 5" id="KW-0489">Methyltransferase</keyword>
<accession>A0A7G9S9L5</accession>
<dbReference type="InterPro" id="IPR029063">
    <property type="entry name" value="SAM-dependent_MTases_sf"/>
</dbReference>
<dbReference type="AlphaFoldDB" id="A0A7G9S9L5"/>
<evidence type="ECO:0000313" key="6">
    <source>
        <dbReference type="EMBL" id="QNN64540.1"/>
    </source>
</evidence>
<feature type="binding site" evidence="5">
    <location>
        <position position="69"/>
    </location>
    <ligand>
        <name>S-adenosyl-L-methionine</name>
        <dbReference type="ChEBI" id="CHEBI:59789"/>
    </ligand>
</feature>
<comment type="similarity">
    <text evidence="5">Belongs to the methyltransferase superfamily. UbiG/COQ3 family.</text>
</comment>
<evidence type="ECO:0000256" key="3">
    <source>
        <dbReference type="ARBA" id="ARBA00022688"/>
    </source>
</evidence>
<dbReference type="EC" id="2.1.1.64" evidence="5"/>
<evidence type="ECO:0000256" key="5">
    <source>
        <dbReference type="HAMAP-Rule" id="MF_00472"/>
    </source>
</evidence>
<dbReference type="UniPathway" id="UPA00232"/>
<dbReference type="CDD" id="cd02440">
    <property type="entry name" value="AdoMet_MTases"/>
    <property type="match status" value="1"/>
</dbReference>
<dbReference type="Gene3D" id="3.40.50.150">
    <property type="entry name" value="Vaccinia Virus protein VP39"/>
    <property type="match status" value="1"/>
</dbReference>
<evidence type="ECO:0000256" key="1">
    <source>
        <dbReference type="ARBA" id="ARBA00022603"/>
    </source>
</evidence>
<reference evidence="6 7" key="1">
    <citation type="submission" date="2020-08" db="EMBL/GenBank/DDBJ databases">
        <title>Genome sequence of Sphingomonas rhizophila KACC 19189T.</title>
        <authorList>
            <person name="Hyun D.-W."/>
            <person name="Bae J.-W."/>
        </authorList>
    </citation>
    <scope>NUCLEOTIDE SEQUENCE [LARGE SCALE GENOMIC DNA]</scope>
    <source>
        <strain evidence="6 7">KACC 19189</strain>
    </source>
</reference>
<dbReference type="PANTHER" id="PTHR43464:SF19">
    <property type="entry name" value="UBIQUINONE BIOSYNTHESIS O-METHYLTRANSFERASE, MITOCHONDRIAL"/>
    <property type="match status" value="1"/>
</dbReference>
<dbReference type="GO" id="GO:0032259">
    <property type="term" value="P:methylation"/>
    <property type="evidence" value="ECO:0007669"/>
    <property type="project" value="UniProtKB-KW"/>
</dbReference>
<dbReference type="KEGG" id="srhi:H9L12_09520"/>
<dbReference type="PANTHER" id="PTHR43464">
    <property type="entry name" value="METHYLTRANSFERASE"/>
    <property type="match status" value="1"/>
</dbReference>
<proteinExistence type="inferred from homology"/>
<dbReference type="EC" id="2.1.1.222" evidence="5"/>
<dbReference type="NCBIfam" id="TIGR01983">
    <property type="entry name" value="UbiG"/>
    <property type="match status" value="1"/>
</dbReference>
<comment type="pathway">
    <text evidence="5">Cofactor biosynthesis; ubiquinone biosynthesis.</text>
</comment>
<feature type="binding site" evidence="5">
    <location>
        <position position="90"/>
    </location>
    <ligand>
        <name>S-adenosyl-L-methionine</name>
        <dbReference type="ChEBI" id="CHEBI:59789"/>
    </ligand>
</feature>
<dbReference type="HAMAP" id="MF_00472">
    <property type="entry name" value="UbiG"/>
    <property type="match status" value="1"/>
</dbReference>
<keyword evidence="3 5" id="KW-0831">Ubiquinone biosynthesis</keyword>
<keyword evidence="4 5" id="KW-0949">S-adenosyl-L-methionine</keyword>
<dbReference type="InterPro" id="IPR010233">
    <property type="entry name" value="UbiG_MeTrfase"/>
</dbReference>
<dbReference type="GO" id="GO:0102208">
    <property type="term" value="F:2-polyprenyl-6-hydroxyphenol methylase activity"/>
    <property type="evidence" value="ECO:0007669"/>
    <property type="project" value="UniProtKB-EC"/>
</dbReference>
<gene>
    <name evidence="5 6" type="primary">ubiG</name>
    <name evidence="6" type="ORF">H9L12_09520</name>
</gene>
<comment type="catalytic activity">
    <reaction evidence="5">
        <text>a 3-(all-trans-polyprenyl)benzene-1,2-diol + S-adenosyl-L-methionine = a 2-methoxy-6-(all-trans-polyprenyl)phenol + S-adenosyl-L-homocysteine + H(+)</text>
        <dbReference type="Rhea" id="RHEA:31411"/>
        <dbReference type="Rhea" id="RHEA-COMP:9550"/>
        <dbReference type="Rhea" id="RHEA-COMP:9551"/>
        <dbReference type="ChEBI" id="CHEBI:15378"/>
        <dbReference type="ChEBI" id="CHEBI:57856"/>
        <dbReference type="ChEBI" id="CHEBI:59789"/>
        <dbReference type="ChEBI" id="CHEBI:62729"/>
        <dbReference type="ChEBI" id="CHEBI:62731"/>
        <dbReference type="EC" id="2.1.1.222"/>
    </reaction>
</comment>
<keyword evidence="7" id="KW-1185">Reference proteome</keyword>
<organism evidence="6 7">
    <name type="scientific">Sphingomonas rhizophila</name>
    <dbReference type="NCBI Taxonomy" id="2071607"/>
    <lineage>
        <taxon>Bacteria</taxon>
        <taxon>Pseudomonadati</taxon>
        <taxon>Pseudomonadota</taxon>
        <taxon>Alphaproteobacteria</taxon>
        <taxon>Sphingomonadales</taxon>
        <taxon>Sphingomonadaceae</taxon>
        <taxon>Sphingomonas</taxon>
    </lineage>
</organism>
<comment type="function">
    <text evidence="5">O-methyltransferase that catalyzes the 2 O-methylation steps in the ubiquinone biosynthetic pathway.</text>
</comment>
<protein>
    <recommendedName>
        <fullName evidence="5">Ubiquinone biosynthesis O-methyltransferase</fullName>
    </recommendedName>
    <alternativeName>
        <fullName evidence="5">2-polyprenyl-6-hydroxyphenol methylase</fullName>
        <ecNumber evidence="5">2.1.1.222</ecNumber>
    </alternativeName>
    <alternativeName>
        <fullName evidence="5">3-demethylubiquinone 3-O-methyltransferase</fullName>
        <ecNumber evidence="5">2.1.1.64</ecNumber>
    </alternativeName>
</protein>
<dbReference type="SUPFAM" id="SSF53335">
    <property type="entry name" value="S-adenosyl-L-methionine-dependent methyltransferases"/>
    <property type="match status" value="1"/>
</dbReference>